<feature type="region of interest" description="Disordered" evidence="1">
    <location>
        <begin position="1"/>
        <end position="30"/>
    </location>
</feature>
<dbReference type="AlphaFoldDB" id="A0A1L9R443"/>
<accession>A0A1L9R443</accession>
<evidence type="ECO:0000313" key="2">
    <source>
        <dbReference type="EMBL" id="OJJ29686.1"/>
    </source>
</evidence>
<dbReference type="GeneID" id="63748053"/>
<evidence type="ECO:0000313" key="3">
    <source>
        <dbReference type="Proteomes" id="UP000184383"/>
    </source>
</evidence>
<dbReference type="EMBL" id="KV878218">
    <property type="protein sequence ID" value="OJJ29686.1"/>
    <property type="molecule type" value="Genomic_DNA"/>
</dbReference>
<evidence type="ECO:0000256" key="1">
    <source>
        <dbReference type="SAM" id="MobiDB-lite"/>
    </source>
</evidence>
<organism evidence="2 3">
    <name type="scientific">Aspergillus wentii DTO 134E9</name>
    <dbReference type="NCBI Taxonomy" id="1073089"/>
    <lineage>
        <taxon>Eukaryota</taxon>
        <taxon>Fungi</taxon>
        <taxon>Dikarya</taxon>
        <taxon>Ascomycota</taxon>
        <taxon>Pezizomycotina</taxon>
        <taxon>Eurotiomycetes</taxon>
        <taxon>Eurotiomycetidae</taxon>
        <taxon>Eurotiales</taxon>
        <taxon>Aspergillaceae</taxon>
        <taxon>Aspergillus</taxon>
        <taxon>Aspergillus subgen. Cremei</taxon>
    </lineage>
</organism>
<proteinExistence type="predicted"/>
<dbReference type="OrthoDB" id="4276722at2759"/>
<dbReference type="STRING" id="1073089.A0A1L9R443"/>
<dbReference type="Proteomes" id="UP000184383">
    <property type="component" value="Unassembled WGS sequence"/>
</dbReference>
<gene>
    <name evidence="2" type="ORF">ASPWEDRAFT_188133</name>
</gene>
<dbReference type="RefSeq" id="XP_040683363.1">
    <property type="nucleotide sequence ID" value="XM_040832205.1"/>
</dbReference>
<name>A0A1L9R443_ASPWE</name>
<sequence length="493" mass="55947">MARPKQTARGPKHELRHHRYTDHAGQPAALLKDQFTHPEEVPPEDDWAEVPQLAFQVYSTIPLDPDHTALYNYLSTQIDFWPQPCFEIYAPQPDAFACVEHQRREIAHRKRFRPGDEFFPGIAKIVPDDGERLPQGLLIVIRSDSYRQSWAGPNEKEGDGTCPLWVTFNRCFPQKTEVDVRSRYTFAPPYARALIPHVDQDEDLSLERSETVVVLRNAVADLSCDLKYVFNRSRLMNSDFDYGFDEDEGQPYDSSQPISPRDREAIDEKAESSLLDGLTVSSPSDGTVTITTPSAVADPDLQYIIHVSFPHSAQDLEGIARAFTSTMLENLPTQKSIYFGFRSSRSSIGHIVNTHREIVNTHPGMKIGAIQTVTLFRGTPPQRQKMRLFPSTRRESSFENPWFGDTYKTFIVILDRPDFLAGPGVLFLLADPEPSDEYPPAKNPDTQHMSNPLYSPRNPRIYQAWRSMGMPAVARRLAMLVLEESRDEVTQGG</sequence>
<protein>
    <submittedName>
        <fullName evidence="2">Uncharacterized protein</fullName>
    </submittedName>
</protein>
<reference evidence="3" key="1">
    <citation type="journal article" date="2017" name="Genome Biol.">
        <title>Comparative genomics reveals high biological diversity and specific adaptations in the industrially and medically important fungal genus Aspergillus.</title>
        <authorList>
            <person name="de Vries R.P."/>
            <person name="Riley R."/>
            <person name="Wiebenga A."/>
            <person name="Aguilar-Osorio G."/>
            <person name="Amillis S."/>
            <person name="Uchima C.A."/>
            <person name="Anderluh G."/>
            <person name="Asadollahi M."/>
            <person name="Askin M."/>
            <person name="Barry K."/>
            <person name="Battaglia E."/>
            <person name="Bayram O."/>
            <person name="Benocci T."/>
            <person name="Braus-Stromeyer S.A."/>
            <person name="Caldana C."/>
            <person name="Canovas D."/>
            <person name="Cerqueira G.C."/>
            <person name="Chen F."/>
            <person name="Chen W."/>
            <person name="Choi C."/>
            <person name="Clum A."/>
            <person name="Dos Santos R.A."/>
            <person name="Damasio A.R."/>
            <person name="Diallinas G."/>
            <person name="Emri T."/>
            <person name="Fekete E."/>
            <person name="Flipphi M."/>
            <person name="Freyberg S."/>
            <person name="Gallo A."/>
            <person name="Gournas C."/>
            <person name="Habgood R."/>
            <person name="Hainaut M."/>
            <person name="Harispe M.L."/>
            <person name="Henrissat B."/>
            <person name="Hilden K.S."/>
            <person name="Hope R."/>
            <person name="Hossain A."/>
            <person name="Karabika E."/>
            <person name="Karaffa L."/>
            <person name="Karanyi Z."/>
            <person name="Krasevec N."/>
            <person name="Kuo A."/>
            <person name="Kusch H."/>
            <person name="LaButti K."/>
            <person name="Lagendijk E.L."/>
            <person name="Lapidus A."/>
            <person name="Levasseur A."/>
            <person name="Lindquist E."/>
            <person name="Lipzen A."/>
            <person name="Logrieco A.F."/>
            <person name="MacCabe A."/>
            <person name="Maekelae M.R."/>
            <person name="Malavazi I."/>
            <person name="Melin P."/>
            <person name="Meyer V."/>
            <person name="Mielnichuk N."/>
            <person name="Miskei M."/>
            <person name="Molnar A.P."/>
            <person name="Mule G."/>
            <person name="Ngan C.Y."/>
            <person name="Orejas M."/>
            <person name="Orosz E."/>
            <person name="Ouedraogo J.P."/>
            <person name="Overkamp K.M."/>
            <person name="Park H.-S."/>
            <person name="Perrone G."/>
            <person name="Piumi F."/>
            <person name="Punt P.J."/>
            <person name="Ram A.F."/>
            <person name="Ramon A."/>
            <person name="Rauscher S."/>
            <person name="Record E."/>
            <person name="Riano-Pachon D.M."/>
            <person name="Robert V."/>
            <person name="Roehrig J."/>
            <person name="Ruller R."/>
            <person name="Salamov A."/>
            <person name="Salih N.S."/>
            <person name="Samson R.A."/>
            <person name="Sandor E."/>
            <person name="Sanguinetti M."/>
            <person name="Schuetze T."/>
            <person name="Sepcic K."/>
            <person name="Shelest E."/>
            <person name="Sherlock G."/>
            <person name="Sophianopoulou V."/>
            <person name="Squina F.M."/>
            <person name="Sun H."/>
            <person name="Susca A."/>
            <person name="Todd R.B."/>
            <person name="Tsang A."/>
            <person name="Unkles S.E."/>
            <person name="van de Wiele N."/>
            <person name="van Rossen-Uffink D."/>
            <person name="Oliveira J.V."/>
            <person name="Vesth T.C."/>
            <person name="Visser J."/>
            <person name="Yu J.-H."/>
            <person name="Zhou M."/>
            <person name="Andersen M.R."/>
            <person name="Archer D.B."/>
            <person name="Baker S.E."/>
            <person name="Benoit I."/>
            <person name="Brakhage A.A."/>
            <person name="Braus G.H."/>
            <person name="Fischer R."/>
            <person name="Frisvad J.C."/>
            <person name="Goldman G.H."/>
            <person name="Houbraken J."/>
            <person name="Oakley B."/>
            <person name="Pocsi I."/>
            <person name="Scazzocchio C."/>
            <person name="Seiboth B."/>
            <person name="vanKuyk P.A."/>
            <person name="Wortman J."/>
            <person name="Dyer P.S."/>
            <person name="Grigoriev I.V."/>
        </authorList>
    </citation>
    <scope>NUCLEOTIDE SEQUENCE [LARGE SCALE GENOMIC DNA]</scope>
    <source>
        <strain evidence="3">DTO 134E9</strain>
    </source>
</reference>
<keyword evidence="3" id="KW-1185">Reference proteome</keyword>
<dbReference type="VEuPathDB" id="FungiDB:ASPWEDRAFT_188133"/>